<dbReference type="Proteomes" id="UP000061348">
    <property type="component" value="Unassembled WGS sequence"/>
</dbReference>
<comment type="caution">
    <text evidence="2">The sequence shown here is derived from an EMBL/GenBank/DDBJ whole genome shotgun (WGS) entry which is preliminary data.</text>
</comment>
<name>A0A109LMH2_PSEFL</name>
<proteinExistence type="predicted"/>
<evidence type="ECO:0000313" key="3">
    <source>
        <dbReference type="Proteomes" id="UP000061348"/>
    </source>
</evidence>
<dbReference type="AlphaFoldDB" id="A0A109LMH2"/>
<evidence type="ECO:0000256" key="1">
    <source>
        <dbReference type="SAM" id="MobiDB-lite"/>
    </source>
</evidence>
<protein>
    <submittedName>
        <fullName evidence="2">Uncharacterized protein</fullName>
    </submittedName>
</protein>
<sequence length="416" mass="46553">MAEVEHCAALAVNGQGRVHLRPACFQPFQGLRGGVHLFKDKLQTGHARDAMQQIHIQANPVAILILEYVRRHLLGHHHDMGMLAHPGLFRRRQRNALTTDTDAEPGGPARENFALHRLVEACQRAIHHGPQQRICLAGGEGKTDGRQPALLLDLQPQVRPQRFIGAHNHFVADKRIDVTLLQGFEAAVEVGGEHDVAVGIRRVNLLHVGVAVEQHQLLAGQIVALGIVATQHYHRAVGHVVRGELQARYVTLVTIGTGEYVDGAVAQRFDRLGALGKAQHLHGHTQPCANQAQIIGADALVAIAVAGDIDRLVVIYRDTHFECPMRRQPLLLRWRQRHRFKRDKRRHQFERQADGGQAHGHLDEPQQAHQLQRPLDQHLHRLGFLDWATGQVWLARMKKPVTRTGLADCKKLNVYL</sequence>
<feature type="region of interest" description="Disordered" evidence="1">
    <location>
        <begin position="343"/>
        <end position="370"/>
    </location>
</feature>
<dbReference type="EMBL" id="LCYA01000002">
    <property type="protein sequence ID" value="KWV90303.1"/>
    <property type="molecule type" value="Genomic_DNA"/>
</dbReference>
<accession>A0A109LMH2</accession>
<gene>
    <name evidence="2" type="ORF">PFLmoz3_00301</name>
</gene>
<reference evidence="2 3" key="1">
    <citation type="submission" date="2015-05" db="EMBL/GenBank/DDBJ databases">
        <title>A genomic and transcriptomic approach to investigate the blue pigment phenotype in Pseudomonas fluorescens.</title>
        <authorList>
            <person name="Andreani N.A."/>
            <person name="Cardazzo B."/>
        </authorList>
    </citation>
    <scope>NUCLEOTIDE SEQUENCE [LARGE SCALE GENOMIC DNA]</scope>
    <source>
        <strain evidence="2 3">Ps_22</strain>
    </source>
</reference>
<dbReference type="PATRIC" id="fig|294.194.peg.328"/>
<organism evidence="2 3">
    <name type="scientific">Pseudomonas fluorescens</name>
    <dbReference type="NCBI Taxonomy" id="294"/>
    <lineage>
        <taxon>Bacteria</taxon>
        <taxon>Pseudomonadati</taxon>
        <taxon>Pseudomonadota</taxon>
        <taxon>Gammaproteobacteria</taxon>
        <taxon>Pseudomonadales</taxon>
        <taxon>Pseudomonadaceae</taxon>
        <taxon>Pseudomonas</taxon>
    </lineage>
</organism>
<evidence type="ECO:0000313" key="2">
    <source>
        <dbReference type="EMBL" id="KWV90303.1"/>
    </source>
</evidence>